<dbReference type="RefSeq" id="WP_069995553.1">
    <property type="nucleotide sequence ID" value="NZ_FMPI01000008.1"/>
</dbReference>
<accession>A0A1D4M2C9</accession>
<dbReference type="PANTHER" id="PTHR34043">
    <property type="entry name" value="ALPHA/BETA-HYDROLASES SUPERFAMILY PROTEIN"/>
    <property type="match status" value="1"/>
</dbReference>
<evidence type="ECO:0000256" key="3">
    <source>
        <dbReference type="ARBA" id="ARBA00010701"/>
    </source>
</evidence>
<dbReference type="OrthoDB" id="2004167at2"/>
<feature type="region of interest" description="Disordered" evidence="10">
    <location>
        <begin position="51"/>
        <end position="143"/>
    </location>
</feature>
<evidence type="ECO:0000313" key="17">
    <source>
        <dbReference type="Proteomes" id="UP000095768"/>
    </source>
</evidence>
<name>A0A1D4M2C9_9STAP</name>
<feature type="region of interest" description="Disordered" evidence="10">
    <location>
        <begin position="187"/>
        <end position="215"/>
    </location>
</feature>
<evidence type="ECO:0000256" key="6">
    <source>
        <dbReference type="ARBA" id="ARBA00022729"/>
    </source>
</evidence>
<keyword evidence="5" id="KW-0964">Secreted</keyword>
<dbReference type="AlphaFoldDB" id="A0A1D4M2C9"/>
<feature type="transmembrane region" description="Helical" evidence="11">
    <location>
        <begin position="21"/>
        <end position="42"/>
    </location>
</feature>
<evidence type="ECO:0000256" key="1">
    <source>
        <dbReference type="ARBA" id="ARBA00001024"/>
    </source>
</evidence>
<dbReference type="Gene3D" id="3.40.50.1820">
    <property type="entry name" value="alpha/beta hydrolase"/>
    <property type="match status" value="1"/>
</dbReference>
<dbReference type="Pfam" id="PF24708">
    <property type="entry name" value="Lip_C"/>
    <property type="match status" value="1"/>
</dbReference>
<keyword evidence="11" id="KW-0812">Transmembrane</keyword>
<dbReference type="Pfam" id="PF04650">
    <property type="entry name" value="YSIRK_signal"/>
    <property type="match status" value="1"/>
</dbReference>
<evidence type="ECO:0000256" key="10">
    <source>
        <dbReference type="SAM" id="MobiDB-lite"/>
    </source>
</evidence>
<dbReference type="SUPFAM" id="SSF53474">
    <property type="entry name" value="alpha/beta-Hydrolases"/>
    <property type="match status" value="1"/>
</dbReference>
<keyword evidence="8" id="KW-0442">Lipid degradation</keyword>
<reference evidence="14 17" key="2">
    <citation type="submission" date="2016-09" db="EMBL/GenBank/DDBJ databases">
        <authorList>
            <consortium name="Pathogen Informatics"/>
        </authorList>
    </citation>
    <scope>NUCLEOTIDE SEQUENCE [LARGE SCALE GENOMIC DNA]</scope>
    <source>
        <strain evidence="14 17">82B</strain>
    </source>
</reference>
<evidence type="ECO:0000259" key="12">
    <source>
        <dbReference type="Pfam" id="PF04650"/>
    </source>
</evidence>
<keyword evidence="7 14" id="KW-0378">Hydrolase</keyword>
<dbReference type="EMBL" id="FMPG01000003">
    <property type="protein sequence ID" value="SCS81664.1"/>
    <property type="molecule type" value="Genomic_DNA"/>
</dbReference>
<evidence type="ECO:0000256" key="2">
    <source>
        <dbReference type="ARBA" id="ARBA00004613"/>
    </source>
</evidence>
<keyword evidence="6" id="KW-0732">Signal</keyword>
<feature type="compositionally biased region" description="Polar residues" evidence="10">
    <location>
        <begin position="187"/>
        <end position="206"/>
    </location>
</feature>
<feature type="compositionally biased region" description="Polar residues" evidence="10">
    <location>
        <begin position="56"/>
        <end position="126"/>
    </location>
</feature>
<dbReference type="InterPro" id="IPR056304">
    <property type="entry name" value="Lip-like_C"/>
</dbReference>
<dbReference type="EMBL" id="FMPI01000008">
    <property type="protein sequence ID" value="SCS92580.1"/>
    <property type="molecule type" value="Genomic_DNA"/>
</dbReference>
<keyword evidence="11" id="KW-0472">Membrane</keyword>
<evidence type="ECO:0000259" key="13">
    <source>
        <dbReference type="Pfam" id="PF24708"/>
    </source>
</evidence>
<proteinExistence type="inferred from homology"/>
<dbReference type="EC" id="3.1.1.3" evidence="4"/>
<keyword evidence="16" id="KW-1185">Reference proteome</keyword>
<protein>
    <recommendedName>
        <fullName evidence="4">triacylglycerol lipase</fullName>
        <ecNumber evidence="4">3.1.1.3</ecNumber>
    </recommendedName>
</protein>
<keyword evidence="11" id="KW-1133">Transmembrane helix</keyword>
<dbReference type="GO" id="GO:0016042">
    <property type="term" value="P:lipid catabolic process"/>
    <property type="evidence" value="ECO:0007669"/>
    <property type="project" value="UniProtKB-KW"/>
</dbReference>
<comment type="catalytic activity">
    <reaction evidence="1">
        <text>a triacylglycerol + H2O = a diacylglycerol + a fatty acid + H(+)</text>
        <dbReference type="Rhea" id="RHEA:12044"/>
        <dbReference type="ChEBI" id="CHEBI:15377"/>
        <dbReference type="ChEBI" id="CHEBI:15378"/>
        <dbReference type="ChEBI" id="CHEBI:17855"/>
        <dbReference type="ChEBI" id="CHEBI:18035"/>
        <dbReference type="ChEBI" id="CHEBI:28868"/>
        <dbReference type="EC" id="3.1.1.3"/>
    </reaction>
</comment>
<feature type="region of interest" description="Disordered" evidence="10">
    <location>
        <begin position="227"/>
        <end position="333"/>
    </location>
</feature>
<dbReference type="Proteomes" id="UP000095768">
    <property type="component" value="Unassembled WGS sequence"/>
</dbReference>
<evidence type="ECO:0000313" key="15">
    <source>
        <dbReference type="EMBL" id="SCS92580.1"/>
    </source>
</evidence>
<dbReference type="PANTHER" id="PTHR34043:SF3">
    <property type="entry name" value="ALPHA_BETA-HYDROLASES SUPERFAMILY PROTEIN"/>
    <property type="match status" value="1"/>
</dbReference>
<evidence type="ECO:0000256" key="11">
    <source>
        <dbReference type="SAM" id="Phobius"/>
    </source>
</evidence>
<dbReference type="InterPro" id="IPR005877">
    <property type="entry name" value="YSIRK_signal_dom"/>
</dbReference>
<evidence type="ECO:0000256" key="9">
    <source>
        <dbReference type="ARBA" id="ARBA00023098"/>
    </source>
</evidence>
<dbReference type="NCBIfam" id="TIGR01168">
    <property type="entry name" value="YSIRK_signal"/>
    <property type="match status" value="1"/>
</dbReference>
<evidence type="ECO:0000313" key="14">
    <source>
        <dbReference type="EMBL" id="SCS81664.1"/>
    </source>
</evidence>
<feature type="compositionally biased region" description="Polar residues" evidence="10">
    <location>
        <begin position="247"/>
        <end position="258"/>
    </location>
</feature>
<gene>
    <name evidence="14" type="primary">lip2</name>
    <name evidence="14" type="ORF">SAMEA2297795_01226</name>
    <name evidence="15" type="ORF">SAMEA2297796_01383</name>
</gene>
<comment type="subcellular location">
    <subcellularLocation>
        <location evidence="2">Secreted</location>
    </subcellularLocation>
</comment>
<evidence type="ECO:0000256" key="8">
    <source>
        <dbReference type="ARBA" id="ARBA00022963"/>
    </source>
</evidence>
<evidence type="ECO:0000313" key="16">
    <source>
        <dbReference type="Proteomes" id="UP000095412"/>
    </source>
</evidence>
<evidence type="ECO:0000256" key="4">
    <source>
        <dbReference type="ARBA" id="ARBA00013279"/>
    </source>
</evidence>
<feature type="compositionally biased region" description="Polar residues" evidence="10">
    <location>
        <begin position="307"/>
        <end position="333"/>
    </location>
</feature>
<evidence type="ECO:0000256" key="5">
    <source>
        <dbReference type="ARBA" id="ARBA00022525"/>
    </source>
</evidence>
<reference evidence="15 16" key="1">
    <citation type="submission" date="2016-09" db="EMBL/GenBank/DDBJ databases">
        <authorList>
            <consortium name="Pathogen Informatics"/>
            <person name="Sun Q."/>
            <person name="Inoue M."/>
        </authorList>
    </citation>
    <scope>NUCLEOTIDE SEQUENCE [LARGE SCALE GENOMIC DNA]</scope>
    <source>
        <strain evidence="15 16">82C</strain>
    </source>
</reference>
<feature type="compositionally biased region" description="Polar residues" evidence="10">
    <location>
        <begin position="280"/>
        <end position="299"/>
    </location>
</feature>
<feature type="domain" description="YSIRK Gram-positive signal peptide" evidence="12">
    <location>
        <begin position="13"/>
        <end position="36"/>
    </location>
</feature>
<dbReference type="GO" id="GO:0005576">
    <property type="term" value="C:extracellular region"/>
    <property type="evidence" value="ECO:0007669"/>
    <property type="project" value="UniProtKB-SubCell"/>
</dbReference>
<dbReference type="NCBIfam" id="NF047351">
    <property type="entry name" value="lipase_YSIRK_Sa"/>
    <property type="match status" value="1"/>
</dbReference>
<evidence type="ECO:0000256" key="7">
    <source>
        <dbReference type="ARBA" id="ARBA00022801"/>
    </source>
</evidence>
<organism evidence="14 17">
    <name type="scientific">Staphylococcus caeli</name>
    <dbReference type="NCBI Taxonomy" id="2201815"/>
    <lineage>
        <taxon>Bacteria</taxon>
        <taxon>Bacillati</taxon>
        <taxon>Bacillota</taxon>
        <taxon>Bacilli</taxon>
        <taxon>Bacillales</taxon>
        <taxon>Staphylococcaceae</taxon>
        <taxon>Staphylococcus</taxon>
    </lineage>
</organism>
<sequence length="735" mass="82326">MKRNSSQSKDKANQRFSIRKYAIGTVSVVSATFFFVNGQVSYASEQEGSQQIEQQKIVQSNQGNTASTSDNSNEKTMPQAQQLQTSNLPFSDTSATKENTKQPSSNEIKMDSTSKVQHNETSSNHIQVKDIPAPKLNDNTSKHTEQGHFTIHDEHEKISQQNENDINQKDVAENNQKDYPQTQKDIQKSNSSLNESHNLQAQSTMGKLNHQDQVEKVQQSKVNYIRTTHTDEKKEVSENHDVKTHEQSNPQTTSLKNSTAGTEETATTEKPDEKLKPGLHQSNSKNLKTKKVFTTNQKTSNDHKVQSAKQTSSLVKSKQLSVNNQPATKQNTQVQQSEVNELLKTAKNAKQGQYVNKYPIILVHGFMGLIGDNAPKVYPNYWGGKKFKVKEELEKAGYQVYEADVGAFSSNYDRAVELYHYIKGGAADYGQAHAEKHGHHRYGRTYEGIMPNWKPGQKVHLIGHSMGGQTIRLLEQLLRNGNPEEIAYQQTHGGEVSSLFKGQQDNMISSITTLATPHNGSPASDNLGNREFAKKILNDIGKLSGSRFSNIDLGFSQWGFKQRPNENYIEYTQRIKNSRLWDTTDNALTDLTLAGSEQLNQNTSLNPNIVYTSYAGEASHAALSGKHVPNIRQYPLMDLTSRIIGKDPNELLRHNDGIVPTVSALHPNGQAFKDVADITQASAKGIWQVLPVKKDWDHMDFVGLDATDYKRTGEELKQFYTGIINNLIRIEESEE</sequence>
<comment type="similarity">
    <text evidence="3">Belongs to the AB hydrolase superfamily. Lipase family.</text>
</comment>
<dbReference type="Proteomes" id="UP000095412">
    <property type="component" value="Unassembled WGS sequence"/>
</dbReference>
<keyword evidence="9" id="KW-0443">Lipid metabolism</keyword>
<dbReference type="GO" id="GO:0004806">
    <property type="term" value="F:triacylglycerol lipase activity"/>
    <property type="evidence" value="ECO:0007669"/>
    <property type="project" value="UniProtKB-EC"/>
</dbReference>
<dbReference type="InterPro" id="IPR029058">
    <property type="entry name" value="AB_hydrolase_fold"/>
</dbReference>
<feature type="compositionally biased region" description="Basic and acidic residues" evidence="10">
    <location>
        <begin position="228"/>
        <end position="246"/>
    </location>
</feature>
<feature type="compositionally biased region" description="Basic and acidic residues" evidence="10">
    <location>
        <begin position="267"/>
        <end position="276"/>
    </location>
</feature>
<feature type="domain" description="Lipase-like C-terminal" evidence="13">
    <location>
        <begin position="356"/>
        <end position="732"/>
    </location>
</feature>